<dbReference type="RefSeq" id="WP_102168928.1">
    <property type="nucleotide sequence ID" value="NZ_JAHPJJ010000030.1"/>
</dbReference>
<sequence length="67" mass="7641">MDKFEIKDDGLYINGTRIRGVTSLKLDCPESSSYSELTIKVIGKLKGIDYPGLFYFKKPHIDNDLKD</sequence>
<reference evidence="1 2" key="1">
    <citation type="submission" date="2021-06" db="EMBL/GenBank/DDBJ databases">
        <title>Limosilactobacillus angelus sp. nov., isolated from the human vagina.</title>
        <authorList>
            <person name="Chen Y.-S."/>
        </authorList>
    </citation>
    <scope>NUCLEOTIDE SEQUENCE [LARGE SCALE GENOMIC DNA]</scope>
    <source>
        <strain evidence="1 2">P5L02</strain>
    </source>
</reference>
<accession>A0ABS6IXQ0</accession>
<proteinExistence type="predicted"/>
<dbReference type="Proteomes" id="UP001196248">
    <property type="component" value="Unassembled WGS sequence"/>
</dbReference>
<evidence type="ECO:0000313" key="2">
    <source>
        <dbReference type="Proteomes" id="UP001196248"/>
    </source>
</evidence>
<dbReference type="EMBL" id="JAHPJJ010000030">
    <property type="protein sequence ID" value="MBU9696123.1"/>
    <property type="molecule type" value="Genomic_DNA"/>
</dbReference>
<name>A0ABS6IXQ0_9LACO</name>
<organism evidence="1 2">
    <name type="scientific">Limosilactobacillus portuensis</name>
    <dbReference type="NCBI Taxonomy" id="2742601"/>
    <lineage>
        <taxon>Bacteria</taxon>
        <taxon>Bacillati</taxon>
        <taxon>Bacillota</taxon>
        <taxon>Bacilli</taxon>
        <taxon>Lactobacillales</taxon>
        <taxon>Lactobacillaceae</taxon>
        <taxon>Limosilactobacillus</taxon>
    </lineage>
</organism>
<keyword evidence="2" id="KW-1185">Reference proteome</keyword>
<comment type="caution">
    <text evidence="1">The sequence shown here is derived from an EMBL/GenBank/DDBJ whole genome shotgun (WGS) entry which is preliminary data.</text>
</comment>
<protein>
    <submittedName>
        <fullName evidence="1">Uncharacterized protein</fullName>
    </submittedName>
</protein>
<gene>
    <name evidence="1" type="ORF">KSL82_09560</name>
</gene>
<evidence type="ECO:0000313" key="1">
    <source>
        <dbReference type="EMBL" id="MBU9696123.1"/>
    </source>
</evidence>